<comment type="caution">
    <text evidence="2">The sequence shown here is derived from an EMBL/GenBank/DDBJ whole genome shotgun (WGS) entry which is preliminary data.</text>
</comment>
<dbReference type="EMBL" id="LAZR01057108">
    <property type="protein sequence ID" value="KKK72736.1"/>
    <property type="molecule type" value="Genomic_DNA"/>
</dbReference>
<organism evidence="2">
    <name type="scientific">marine sediment metagenome</name>
    <dbReference type="NCBI Taxonomy" id="412755"/>
    <lineage>
        <taxon>unclassified sequences</taxon>
        <taxon>metagenomes</taxon>
        <taxon>ecological metagenomes</taxon>
    </lineage>
</organism>
<reference evidence="2" key="1">
    <citation type="journal article" date="2015" name="Nature">
        <title>Complex archaea that bridge the gap between prokaryotes and eukaryotes.</title>
        <authorList>
            <person name="Spang A."/>
            <person name="Saw J.H."/>
            <person name="Jorgensen S.L."/>
            <person name="Zaremba-Niedzwiedzka K."/>
            <person name="Martijn J."/>
            <person name="Lind A.E."/>
            <person name="van Eijk R."/>
            <person name="Schleper C."/>
            <person name="Guy L."/>
            <person name="Ettema T.J."/>
        </authorList>
    </citation>
    <scope>NUCLEOTIDE SEQUENCE</scope>
</reference>
<name>A0A0F9AKK7_9ZZZZ</name>
<evidence type="ECO:0000313" key="2">
    <source>
        <dbReference type="EMBL" id="KKK72736.1"/>
    </source>
</evidence>
<gene>
    <name evidence="2" type="ORF">LCGC14_2900890</name>
</gene>
<dbReference type="AlphaFoldDB" id="A0A0F9AKK7"/>
<keyword evidence="1" id="KW-0472">Membrane</keyword>
<keyword evidence="1" id="KW-0812">Transmembrane</keyword>
<feature type="transmembrane region" description="Helical" evidence="1">
    <location>
        <begin position="201"/>
        <end position="222"/>
    </location>
</feature>
<proteinExistence type="predicted"/>
<feature type="transmembrane region" description="Helical" evidence="1">
    <location>
        <begin position="170"/>
        <end position="189"/>
    </location>
</feature>
<protein>
    <submittedName>
        <fullName evidence="2">Uncharacterized protein</fullName>
    </submittedName>
</protein>
<keyword evidence="1" id="KW-1133">Transmembrane helix</keyword>
<accession>A0A0F9AKK7</accession>
<evidence type="ECO:0000256" key="1">
    <source>
        <dbReference type="SAM" id="Phobius"/>
    </source>
</evidence>
<sequence length="223" mass="24886">MIDQQFADLLMSFESQKFGVSKPTFRVGSTPRGILGYYKEDENLVVINPDGNAEVVVHEFAHRLAAGRNMDFPDDNEEHKWVWEFVREEMDDLGMPLKTFKPYKWAFRADQELDHKQIYETMTKNQNAVGINVKNLETRGNEMIITFTPTTSAELIGDMPPAGVQPIAPIIWGILGLASLAGISFTAWKAEQIMSQTGAKWIAPVAIIGAASILIFVVAKAIK</sequence>